<dbReference type="SUPFAM" id="SSF51556">
    <property type="entry name" value="Metallo-dependent hydrolases"/>
    <property type="match status" value="1"/>
</dbReference>
<dbReference type="Pfam" id="PF01979">
    <property type="entry name" value="Amidohydro_1"/>
    <property type="match status" value="1"/>
</dbReference>
<dbReference type="PANTHER" id="PTHR43794">
    <property type="entry name" value="AMINOHYDROLASE SSNA-RELATED"/>
    <property type="match status" value="1"/>
</dbReference>
<evidence type="ECO:0000256" key="1">
    <source>
        <dbReference type="ARBA" id="ARBA00022801"/>
    </source>
</evidence>
<dbReference type="PANTHER" id="PTHR43794:SF11">
    <property type="entry name" value="AMIDOHYDROLASE-RELATED DOMAIN-CONTAINING PROTEIN"/>
    <property type="match status" value="1"/>
</dbReference>
<keyword evidence="1" id="KW-0378">Hydrolase</keyword>
<dbReference type="Gene3D" id="2.30.40.10">
    <property type="entry name" value="Urease, subunit C, domain 1"/>
    <property type="match status" value="1"/>
</dbReference>
<reference evidence="3" key="2">
    <citation type="journal article" date="2023" name="IMA Fungus">
        <title>Comparative genomic study of the Penicillium genus elucidates a diverse pangenome and 15 lateral gene transfer events.</title>
        <authorList>
            <person name="Petersen C."/>
            <person name="Sorensen T."/>
            <person name="Nielsen M.R."/>
            <person name="Sondergaard T.E."/>
            <person name="Sorensen J.L."/>
            <person name="Fitzpatrick D.A."/>
            <person name="Frisvad J.C."/>
            <person name="Nielsen K.L."/>
        </authorList>
    </citation>
    <scope>NUCLEOTIDE SEQUENCE</scope>
    <source>
        <strain evidence="3">IBT 16125</strain>
    </source>
</reference>
<dbReference type="AlphaFoldDB" id="A0AAD6G4R5"/>
<dbReference type="Gene3D" id="3.20.20.140">
    <property type="entry name" value="Metal-dependent hydrolases"/>
    <property type="match status" value="1"/>
</dbReference>
<dbReference type="InterPro" id="IPR006680">
    <property type="entry name" value="Amidohydro-rel"/>
</dbReference>
<keyword evidence="4" id="KW-1185">Reference proteome</keyword>
<dbReference type="InterPro" id="IPR032466">
    <property type="entry name" value="Metal_Hydrolase"/>
</dbReference>
<dbReference type="InterPro" id="IPR011059">
    <property type="entry name" value="Metal-dep_hydrolase_composite"/>
</dbReference>
<name>A0AAD6G4R5_9EURO</name>
<evidence type="ECO:0000259" key="2">
    <source>
        <dbReference type="Pfam" id="PF01979"/>
    </source>
</evidence>
<dbReference type="Proteomes" id="UP001213681">
    <property type="component" value="Unassembled WGS sequence"/>
</dbReference>
<protein>
    <recommendedName>
        <fullName evidence="2">Amidohydrolase-related domain-containing protein</fullName>
    </recommendedName>
</protein>
<feature type="domain" description="Amidohydrolase-related" evidence="2">
    <location>
        <begin position="59"/>
        <end position="423"/>
    </location>
</feature>
<dbReference type="GeneID" id="81594862"/>
<dbReference type="GO" id="GO:0016810">
    <property type="term" value="F:hydrolase activity, acting on carbon-nitrogen (but not peptide) bonds"/>
    <property type="evidence" value="ECO:0007669"/>
    <property type="project" value="InterPro"/>
</dbReference>
<comment type="caution">
    <text evidence="3">The sequence shown here is derived from an EMBL/GenBank/DDBJ whole genome shotgun (WGS) entry which is preliminary data.</text>
</comment>
<dbReference type="InterPro" id="IPR050287">
    <property type="entry name" value="MTA/SAH_deaminase"/>
</dbReference>
<dbReference type="RefSeq" id="XP_056768726.1">
    <property type="nucleotide sequence ID" value="XM_056904619.1"/>
</dbReference>
<reference evidence="3" key="1">
    <citation type="submission" date="2022-12" db="EMBL/GenBank/DDBJ databases">
        <authorList>
            <person name="Petersen C."/>
        </authorList>
    </citation>
    <scope>NUCLEOTIDE SEQUENCE</scope>
    <source>
        <strain evidence="3">IBT 16125</strain>
    </source>
</reference>
<evidence type="ECO:0000313" key="3">
    <source>
        <dbReference type="EMBL" id="KAJ5459684.1"/>
    </source>
</evidence>
<accession>A0AAD6G4R5</accession>
<dbReference type="SUPFAM" id="SSF51338">
    <property type="entry name" value="Composite domain of metallo-dependent hydrolases"/>
    <property type="match status" value="1"/>
</dbReference>
<dbReference type="EMBL" id="JAPVEA010000002">
    <property type="protein sequence ID" value="KAJ5459684.1"/>
    <property type="molecule type" value="Genomic_DNA"/>
</dbReference>
<organism evidence="3 4">
    <name type="scientific">Penicillium daleae</name>
    <dbReference type="NCBI Taxonomy" id="63821"/>
    <lineage>
        <taxon>Eukaryota</taxon>
        <taxon>Fungi</taxon>
        <taxon>Dikarya</taxon>
        <taxon>Ascomycota</taxon>
        <taxon>Pezizomycotina</taxon>
        <taxon>Eurotiomycetes</taxon>
        <taxon>Eurotiomycetidae</taxon>
        <taxon>Eurotiales</taxon>
        <taxon>Aspergillaceae</taxon>
        <taxon>Penicillium</taxon>
    </lineage>
</organism>
<proteinExistence type="predicted"/>
<evidence type="ECO:0000313" key="4">
    <source>
        <dbReference type="Proteomes" id="UP001213681"/>
    </source>
</evidence>
<gene>
    <name evidence="3" type="ORF">N7458_001236</name>
</gene>
<sequence>MHRILLQNATILVPSGKADDYVVPLRQHSLLIEDNKIVQIAPQIAPHDGAQVIDCTDKIVSPGFIDTHHHLWQTQLKGRHADQTLVEYFPNGNNQSVNYRPQDVFWGVLGGCLEALDAGTTTVVDHAHVNVSPAHSSNDIEATIASGIRSIFCYAPTMRVKTWKPEITYEGGLLDDWVIENFERLGVLAPFGNGRVQLGLAFDGFMLPKEQVISLYERARKLGAQVITSHYVRSYFGDKSLVDRLEEYGLLNSDVLLSHASNLTTSDIEKLNKVKTAISTTPDTELQMGHGDIVCFREGCFGISSLGIDCHSVNSGDMMSQMKLALQHERGTRNVKLIAQGKTTLSLNLFVQDVFSLGTIKGARAIRMEDQLGSIEVGKLADLIIFDGTSPGIICASEQDPVAAVVLHSSVRDIDTVIVDGVIRKQNGKLLPIVINPSLPGVTIPRQTVGWSQVARELISSRQNINKALKESDADDPEALVQNFMKVMHSRGDKFIKM</sequence>